<dbReference type="InterPro" id="IPR046541">
    <property type="entry name" value="DUF6606"/>
</dbReference>
<dbReference type="Pfam" id="PF20255">
    <property type="entry name" value="DUF6606"/>
    <property type="match status" value="1"/>
</dbReference>
<keyword evidence="3" id="KW-1185">Reference proteome</keyword>
<proteinExistence type="predicted"/>
<evidence type="ECO:0000259" key="1">
    <source>
        <dbReference type="Pfam" id="PF20255"/>
    </source>
</evidence>
<dbReference type="Proteomes" id="UP000250266">
    <property type="component" value="Unassembled WGS sequence"/>
</dbReference>
<accession>A0A8E2E1W8</accession>
<name>A0A8E2E1W8_9PEZI</name>
<dbReference type="OrthoDB" id="3182339at2759"/>
<organism evidence="2 3">
    <name type="scientific">Lepidopterella palustris CBS 459.81</name>
    <dbReference type="NCBI Taxonomy" id="1314670"/>
    <lineage>
        <taxon>Eukaryota</taxon>
        <taxon>Fungi</taxon>
        <taxon>Dikarya</taxon>
        <taxon>Ascomycota</taxon>
        <taxon>Pezizomycotina</taxon>
        <taxon>Dothideomycetes</taxon>
        <taxon>Pleosporomycetidae</taxon>
        <taxon>Mytilinidiales</taxon>
        <taxon>Argynnaceae</taxon>
        <taxon>Lepidopterella</taxon>
    </lineage>
</organism>
<reference evidence="2 3" key="1">
    <citation type="journal article" date="2016" name="Nat. Commun.">
        <title>Ectomycorrhizal ecology is imprinted in the genome of the dominant symbiotic fungus Cenococcum geophilum.</title>
        <authorList>
            <consortium name="DOE Joint Genome Institute"/>
            <person name="Peter M."/>
            <person name="Kohler A."/>
            <person name="Ohm R.A."/>
            <person name="Kuo A."/>
            <person name="Krutzmann J."/>
            <person name="Morin E."/>
            <person name="Arend M."/>
            <person name="Barry K.W."/>
            <person name="Binder M."/>
            <person name="Choi C."/>
            <person name="Clum A."/>
            <person name="Copeland A."/>
            <person name="Grisel N."/>
            <person name="Haridas S."/>
            <person name="Kipfer T."/>
            <person name="LaButti K."/>
            <person name="Lindquist E."/>
            <person name="Lipzen A."/>
            <person name="Maire R."/>
            <person name="Meier B."/>
            <person name="Mihaltcheva S."/>
            <person name="Molinier V."/>
            <person name="Murat C."/>
            <person name="Poggeler S."/>
            <person name="Quandt C.A."/>
            <person name="Sperisen C."/>
            <person name="Tritt A."/>
            <person name="Tisserant E."/>
            <person name="Crous P.W."/>
            <person name="Henrissat B."/>
            <person name="Nehls U."/>
            <person name="Egli S."/>
            <person name="Spatafora J.W."/>
            <person name="Grigoriev I.V."/>
            <person name="Martin F.M."/>
        </authorList>
    </citation>
    <scope>NUCLEOTIDE SEQUENCE [LARGE SCALE GENOMIC DNA]</scope>
    <source>
        <strain evidence="2 3">CBS 459.81</strain>
    </source>
</reference>
<dbReference type="EMBL" id="KV745269">
    <property type="protein sequence ID" value="OCK75837.1"/>
    <property type="molecule type" value="Genomic_DNA"/>
</dbReference>
<protein>
    <recommendedName>
        <fullName evidence="1">DUF6606 domain-containing protein</fullName>
    </recommendedName>
</protein>
<feature type="non-terminal residue" evidence="2">
    <location>
        <position position="324"/>
    </location>
</feature>
<feature type="domain" description="DUF6606" evidence="1">
    <location>
        <begin position="17"/>
        <end position="274"/>
    </location>
</feature>
<gene>
    <name evidence="2" type="ORF">K432DRAFT_307659</name>
</gene>
<evidence type="ECO:0000313" key="3">
    <source>
        <dbReference type="Proteomes" id="UP000250266"/>
    </source>
</evidence>
<evidence type="ECO:0000313" key="2">
    <source>
        <dbReference type="EMBL" id="OCK75837.1"/>
    </source>
</evidence>
<sequence length="324" mass="37452">MATKSKARDEEAFQYQINHVFLPPELPQKDDTSPLHEKALMETVSAALKRFRSYFQPSERPELDRCIRMVGNMICLRDANGFLNPATLNKEIQNASLLITRTGDGVLCESFELLARNEDVMNCKGRLRRHFPGSSVTVKRSLITDPTFRQPFIDLIVKLDRETGPRKKDEVERAKKEYIGEEIHAVNPWRVTEMVTGLLRGLGQTSEVERISKNTREEALWEGKQLPWRRSPLWLLIRVSLQLTLERSGGQASSHSELVPIYKDFMVFLMSYILSEARSQKLPHDLLYVMMAKISRRLMKLRPKKKAKWLSFTEKTMQEVGAMM</sequence>
<dbReference type="AlphaFoldDB" id="A0A8E2E1W8"/>